<dbReference type="Proteomes" id="UP000320811">
    <property type="component" value="Unassembled WGS sequence"/>
</dbReference>
<name>A0A561Q4K0_9BACT</name>
<organism evidence="1 2">
    <name type="scientific">Chitinophaga polysaccharea</name>
    <dbReference type="NCBI Taxonomy" id="1293035"/>
    <lineage>
        <taxon>Bacteria</taxon>
        <taxon>Pseudomonadati</taxon>
        <taxon>Bacteroidota</taxon>
        <taxon>Chitinophagia</taxon>
        <taxon>Chitinophagales</taxon>
        <taxon>Chitinophagaceae</taxon>
        <taxon>Chitinophaga</taxon>
    </lineage>
</organism>
<dbReference type="AlphaFoldDB" id="A0A561Q4K0"/>
<sequence length="33" mass="3747">MVKINIHEDCGNALKKLFVKDFIVIMVSKISVI</sequence>
<protein>
    <submittedName>
        <fullName evidence="1">Uncharacterized protein</fullName>
    </submittedName>
</protein>
<dbReference type="EMBL" id="VIWO01000001">
    <property type="protein sequence ID" value="TWF45294.1"/>
    <property type="molecule type" value="Genomic_DNA"/>
</dbReference>
<accession>A0A561Q4K0</accession>
<proteinExistence type="predicted"/>
<evidence type="ECO:0000313" key="2">
    <source>
        <dbReference type="Proteomes" id="UP000320811"/>
    </source>
</evidence>
<comment type="caution">
    <text evidence="1">The sequence shown here is derived from an EMBL/GenBank/DDBJ whole genome shotgun (WGS) entry which is preliminary data.</text>
</comment>
<reference evidence="1 2" key="1">
    <citation type="submission" date="2019-06" db="EMBL/GenBank/DDBJ databases">
        <title>Sorghum-associated microbial communities from plants grown in Nebraska, USA.</title>
        <authorList>
            <person name="Schachtman D."/>
        </authorList>
    </citation>
    <scope>NUCLEOTIDE SEQUENCE [LARGE SCALE GENOMIC DNA]</scope>
    <source>
        <strain evidence="1 2">1209</strain>
    </source>
</reference>
<keyword evidence="2" id="KW-1185">Reference proteome</keyword>
<gene>
    <name evidence="1" type="ORF">FHW36_1011224</name>
</gene>
<evidence type="ECO:0000313" key="1">
    <source>
        <dbReference type="EMBL" id="TWF45294.1"/>
    </source>
</evidence>